<evidence type="ECO:0000256" key="10">
    <source>
        <dbReference type="ARBA" id="ARBA00023136"/>
    </source>
</evidence>
<evidence type="ECO:0000256" key="3">
    <source>
        <dbReference type="ARBA" id="ARBA00022475"/>
    </source>
</evidence>
<dbReference type="GO" id="GO:0006865">
    <property type="term" value="P:amino acid transport"/>
    <property type="evidence" value="ECO:0007669"/>
    <property type="project" value="TreeGrafter"/>
</dbReference>
<feature type="transmembrane region" description="Helical" evidence="16">
    <location>
        <begin position="210"/>
        <end position="231"/>
    </location>
</feature>
<keyword evidence="5 13" id="KW-0479">Metal-binding</keyword>
<feature type="transmembrane region" description="Helical" evidence="16">
    <location>
        <begin position="365"/>
        <end position="381"/>
    </location>
</feature>
<dbReference type="PROSITE" id="PS00610">
    <property type="entry name" value="NA_NEUROTRAN_SYMP_1"/>
    <property type="match status" value="1"/>
</dbReference>
<proteinExistence type="inferred from homology"/>
<feature type="binding site" evidence="13">
    <location>
        <position position="338"/>
    </location>
    <ligand>
        <name>Na(+)</name>
        <dbReference type="ChEBI" id="CHEBI:29101"/>
        <label>1</label>
    </ligand>
</feature>
<feature type="transmembrane region" description="Helical" evidence="16">
    <location>
        <begin position="325"/>
        <end position="344"/>
    </location>
</feature>
<feature type="transmembrane region" description="Helical" evidence="16">
    <location>
        <begin position="116"/>
        <end position="143"/>
    </location>
</feature>
<keyword evidence="2 15" id="KW-0813">Transport</keyword>
<keyword evidence="8 16" id="KW-1133">Transmembrane helix</keyword>
<dbReference type="GO" id="GO:0046872">
    <property type="term" value="F:metal ion binding"/>
    <property type="evidence" value="ECO:0007669"/>
    <property type="project" value="UniProtKB-KW"/>
</dbReference>
<keyword evidence="11 14" id="KW-1015">Disulfide bond</keyword>
<evidence type="ECO:0000256" key="8">
    <source>
        <dbReference type="ARBA" id="ARBA00022989"/>
    </source>
</evidence>
<organism evidence="17 18">
    <name type="scientific">Acropora cervicornis</name>
    <name type="common">Staghorn coral</name>
    <dbReference type="NCBI Taxonomy" id="6130"/>
    <lineage>
        <taxon>Eukaryota</taxon>
        <taxon>Metazoa</taxon>
        <taxon>Cnidaria</taxon>
        <taxon>Anthozoa</taxon>
        <taxon>Hexacorallia</taxon>
        <taxon>Scleractinia</taxon>
        <taxon>Astrocoeniina</taxon>
        <taxon>Acroporidae</taxon>
        <taxon>Acropora</taxon>
    </lineage>
</organism>
<feature type="binding site" evidence="13">
    <location>
        <position position="56"/>
    </location>
    <ligand>
        <name>Na(+)</name>
        <dbReference type="ChEBI" id="CHEBI:29101"/>
        <label>1</label>
    </ligand>
</feature>
<dbReference type="Pfam" id="PF00209">
    <property type="entry name" value="SNF"/>
    <property type="match status" value="2"/>
</dbReference>
<feature type="binding site" evidence="13">
    <location>
        <position position="52"/>
    </location>
    <ligand>
        <name>Na(+)</name>
        <dbReference type="ChEBI" id="CHEBI:29101"/>
        <label>1</label>
    </ligand>
</feature>
<evidence type="ECO:0000256" key="1">
    <source>
        <dbReference type="ARBA" id="ARBA00004651"/>
    </source>
</evidence>
<feature type="binding site" evidence="13">
    <location>
        <position position="341"/>
    </location>
    <ligand>
        <name>Na(+)</name>
        <dbReference type="ChEBI" id="CHEBI:29101"/>
        <label>1</label>
    </ligand>
</feature>
<evidence type="ECO:0000256" key="15">
    <source>
        <dbReference type="RuleBase" id="RU003732"/>
    </source>
</evidence>
<evidence type="ECO:0000256" key="4">
    <source>
        <dbReference type="ARBA" id="ARBA00022692"/>
    </source>
</evidence>
<dbReference type="GO" id="GO:0006836">
    <property type="term" value="P:neurotransmitter transport"/>
    <property type="evidence" value="ECO:0007669"/>
    <property type="project" value="UniProtKB-KW"/>
</dbReference>
<evidence type="ECO:0000256" key="6">
    <source>
        <dbReference type="ARBA" id="ARBA00022775"/>
    </source>
</evidence>
<sequence>MYFREDAASVTFTLERQPEHQQEKPVFVFEEPSRDRWSRKVEFLLSSFGFCVGYGNIWRFPYLCLRNGGGGFLIPYFVFLVFGGIPIFFLEQSVGQLTQSAPVHAWNKLCPLLRGIGFASIVISFLVSIYYNVIVAWSLFYFFKAFKKDIPWLGCHHPWNTPDCYVYNASDTNATGTSSSEEFMVKEVLKVSSGIDEPGPLNVPLTISLLVAWVAYVTATAPFFVLVTLFIRGITLPGAKDGVEFYLLPSWEQLAHPQAWIDAAAQVLLSFGMGMGVNLTFASYNNKQNDIMKDSFIISIANCVTSPDLVFSAFPAALAQLPVPQVWAVLFMFMLIMLGLDSQFGRVEVLASCIIQQHSSALSRFRELVVLLICVGGVYVFNLLETFSAGVSLFFIVLMELVVVGWIYGAERFSHDVEDMIGRPISRWWFFCWKFISPLSVLGVLVFRLITLPGIKYEDYAYPLWGEILGWLIRAASLLLVPVLIVKTVLDIYCCRKGGEGTAQSLHEATFVPYEIRAPNVKHTETGSLSPVYLSA</sequence>
<keyword evidence="12" id="KW-0325">Glycoprotein</keyword>
<evidence type="ECO:0000256" key="7">
    <source>
        <dbReference type="ARBA" id="ARBA00022847"/>
    </source>
</evidence>
<keyword evidence="18" id="KW-1185">Reference proteome</keyword>
<feature type="transmembrane region" description="Helical" evidence="16">
    <location>
        <begin position="428"/>
        <end position="451"/>
    </location>
</feature>
<evidence type="ECO:0000256" key="2">
    <source>
        <dbReference type="ARBA" id="ARBA00022448"/>
    </source>
</evidence>
<feature type="transmembrane region" description="Helical" evidence="16">
    <location>
        <begin position="296"/>
        <end position="319"/>
    </location>
</feature>
<evidence type="ECO:0000256" key="14">
    <source>
        <dbReference type="PIRSR" id="PIRSR600175-2"/>
    </source>
</evidence>
<feature type="transmembrane region" description="Helical" evidence="16">
    <location>
        <begin position="471"/>
        <end position="490"/>
    </location>
</feature>
<dbReference type="PRINTS" id="PR00176">
    <property type="entry name" value="NANEUSMPORT"/>
</dbReference>
<comment type="caution">
    <text evidence="17">The sequence shown here is derived from an EMBL/GenBank/DDBJ whole genome shotgun (WGS) entry which is preliminary data.</text>
</comment>
<evidence type="ECO:0000256" key="12">
    <source>
        <dbReference type="ARBA" id="ARBA00023180"/>
    </source>
</evidence>
<dbReference type="GO" id="GO:0090493">
    <property type="term" value="P:catecholamine uptake"/>
    <property type="evidence" value="ECO:0007669"/>
    <property type="project" value="UniProtKB-ARBA"/>
</dbReference>
<feature type="binding site" evidence="13">
    <location>
        <position position="302"/>
    </location>
    <ligand>
        <name>Na(+)</name>
        <dbReference type="ChEBI" id="CHEBI:29101"/>
        <label>1</label>
    </ligand>
</feature>
<dbReference type="GO" id="GO:0008504">
    <property type="term" value="F:monoamine transmembrane transporter activity"/>
    <property type="evidence" value="ECO:0007669"/>
    <property type="project" value="UniProtKB-ARBA"/>
</dbReference>
<dbReference type="SUPFAM" id="SSF161070">
    <property type="entry name" value="SNF-like"/>
    <property type="match status" value="1"/>
</dbReference>
<evidence type="ECO:0000256" key="5">
    <source>
        <dbReference type="ARBA" id="ARBA00022723"/>
    </source>
</evidence>
<evidence type="ECO:0000256" key="13">
    <source>
        <dbReference type="PIRSR" id="PIRSR600175-1"/>
    </source>
</evidence>
<evidence type="ECO:0000313" key="18">
    <source>
        <dbReference type="Proteomes" id="UP001249851"/>
    </source>
</evidence>
<feature type="transmembrane region" description="Helical" evidence="16">
    <location>
        <begin position="263"/>
        <end position="284"/>
    </location>
</feature>
<dbReference type="EMBL" id="JARQWQ010000008">
    <property type="protein sequence ID" value="KAK2570433.1"/>
    <property type="molecule type" value="Genomic_DNA"/>
</dbReference>
<evidence type="ECO:0000256" key="11">
    <source>
        <dbReference type="ARBA" id="ARBA00023157"/>
    </source>
</evidence>
<evidence type="ECO:0000256" key="16">
    <source>
        <dbReference type="SAM" id="Phobius"/>
    </source>
</evidence>
<reference evidence="17" key="1">
    <citation type="journal article" date="2023" name="G3 (Bethesda)">
        <title>Whole genome assembly and annotation of the endangered Caribbean coral Acropora cervicornis.</title>
        <authorList>
            <person name="Selwyn J.D."/>
            <person name="Vollmer S.V."/>
        </authorList>
    </citation>
    <scope>NUCLEOTIDE SEQUENCE</scope>
    <source>
        <strain evidence="17">K2</strain>
    </source>
</reference>
<dbReference type="GO" id="GO:0005886">
    <property type="term" value="C:plasma membrane"/>
    <property type="evidence" value="ECO:0007669"/>
    <property type="project" value="UniProtKB-SubCell"/>
</dbReference>
<evidence type="ECO:0000256" key="9">
    <source>
        <dbReference type="ARBA" id="ARBA00023053"/>
    </source>
</evidence>
<keyword evidence="7 15" id="KW-0769">Symport</keyword>
<evidence type="ECO:0000313" key="17">
    <source>
        <dbReference type="EMBL" id="KAK2570433.1"/>
    </source>
</evidence>
<name>A0AAD9QZM2_ACRCE</name>
<keyword evidence="3" id="KW-1003">Cell membrane</keyword>
<dbReference type="PROSITE" id="PS50267">
    <property type="entry name" value="NA_NEUROTRAN_SYMP_3"/>
    <property type="match status" value="1"/>
</dbReference>
<feature type="binding site" evidence="13">
    <location>
        <position position="270"/>
    </location>
    <ligand>
        <name>Na(+)</name>
        <dbReference type="ChEBI" id="CHEBI:29101"/>
        <label>1</label>
    </ligand>
</feature>
<keyword evidence="9 13" id="KW-0915">Sodium</keyword>
<dbReference type="PANTHER" id="PTHR11616">
    <property type="entry name" value="SODIUM/CHLORIDE DEPENDENT TRANSPORTER"/>
    <property type="match status" value="1"/>
</dbReference>
<feature type="disulfide bond" evidence="14">
    <location>
        <begin position="155"/>
        <end position="164"/>
    </location>
</feature>
<comment type="similarity">
    <text evidence="15">Belongs to the sodium:neurotransmitter symporter (SNF) (TC 2.A.22) family.</text>
</comment>
<reference evidence="17" key="2">
    <citation type="journal article" date="2023" name="Science">
        <title>Genomic signatures of disease resistance in endangered staghorn corals.</title>
        <authorList>
            <person name="Vollmer S.V."/>
            <person name="Selwyn J.D."/>
            <person name="Despard B.A."/>
            <person name="Roesel C.L."/>
        </authorList>
    </citation>
    <scope>NUCLEOTIDE SEQUENCE</scope>
    <source>
        <strain evidence="17">K2</strain>
    </source>
</reference>
<feature type="binding site" evidence="13">
    <location>
        <position position="342"/>
    </location>
    <ligand>
        <name>Na(+)</name>
        <dbReference type="ChEBI" id="CHEBI:29101"/>
        <label>1</label>
    </ligand>
</feature>
<protein>
    <recommendedName>
        <fullName evidence="15">Transporter</fullName>
    </recommendedName>
</protein>
<dbReference type="InterPro" id="IPR000175">
    <property type="entry name" value="Na/ntran_symport"/>
</dbReference>
<comment type="subcellular location">
    <subcellularLocation>
        <location evidence="1">Cell membrane</location>
        <topology evidence="1">Multi-pass membrane protein</topology>
    </subcellularLocation>
</comment>
<feature type="binding site" evidence="13">
    <location>
        <position position="49"/>
    </location>
    <ligand>
        <name>Na(+)</name>
        <dbReference type="ChEBI" id="CHEBI:29101"/>
        <label>2</label>
    </ligand>
</feature>
<feature type="transmembrane region" description="Helical" evidence="16">
    <location>
        <begin position="72"/>
        <end position="90"/>
    </location>
</feature>
<keyword evidence="4 15" id="KW-0812">Transmembrane</keyword>
<keyword evidence="6" id="KW-0532">Neurotransmitter transport</keyword>
<dbReference type="GO" id="GO:0015378">
    <property type="term" value="F:sodium:chloride symporter activity"/>
    <property type="evidence" value="ECO:0007669"/>
    <property type="project" value="UniProtKB-ARBA"/>
</dbReference>
<gene>
    <name evidence="17" type="ORF">P5673_005248</name>
</gene>
<accession>A0AAD9QZM2</accession>
<feature type="transmembrane region" description="Helical" evidence="16">
    <location>
        <begin position="387"/>
        <end position="408"/>
    </location>
</feature>
<dbReference type="Proteomes" id="UP001249851">
    <property type="component" value="Unassembled WGS sequence"/>
</dbReference>
<keyword evidence="10 16" id="KW-0472">Membrane</keyword>
<dbReference type="PANTHER" id="PTHR11616:SF320">
    <property type="entry name" value="SODIUM-DEPENDENT NORADRENALINE TRANSPORTER"/>
    <property type="match status" value="1"/>
</dbReference>
<dbReference type="InterPro" id="IPR037272">
    <property type="entry name" value="SNS_sf"/>
</dbReference>
<dbReference type="AlphaFoldDB" id="A0AAD9QZM2"/>